<dbReference type="GO" id="GO:0006487">
    <property type="term" value="P:protein N-linked glycosylation"/>
    <property type="evidence" value="ECO:0007669"/>
    <property type="project" value="TreeGrafter"/>
</dbReference>
<feature type="domain" description="SIS" evidence="9">
    <location>
        <begin position="282"/>
        <end position="424"/>
    </location>
</feature>
<dbReference type="CDD" id="cd00714">
    <property type="entry name" value="GFAT"/>
    <property type="match status" value="1"/>
</dbReference>
<comment type="catalytic activity">
    <reaction evidence="1">
        <text>D-fructose 6-phosphate + L-glutamine = D-glucosamine 6-phosphate + L-glutamate</text>
        <dbReference type="Rhea" id="RHEA:13237"/>
        <dbReference type="ChEBI" id="CHEBI:29985"/>
        <dbReference type="ChEBI" id="CHEBI:58359"/>
        <dbReference type="ChEBI" id="CHEBI:58725"/>
        <dbReference type="ChEBI" id="CHEBI:61527"/>
        <dbReference type="EC" id="2.6.1.16"/>
    </reaction>
</comment>
<feature type="domain" description="Glutamine amidotransferase type-2" evidence="8">
    <location>
        <begin position="2"/>
        <end position="229"/>
    </location>
</feature>
<dbReference type="SUPFAM" id="SSF56235">
    <property type="entry name" value="N-terminal nucleophile aminohydrolases (Ntn hydrolases)"/>
    <property type="match status" value="1"/>
</dbReference>
<keyword evidence="4 10" id="KW-0032">Aminotransferase</keyword>
<dbReference type="InterPro" id="IPR005855">
    <property type="entry name" value="GFAT"/>
</dbReference>
<proteinExistence type="predicted"/>
<dbReference type="FunFam" id="3.60.20.10:FF:000006">
    <property type="entry name" value="Glutamine--fructose-6-phosphate aminotransferase [isomerizing]"/>
    <property type="match status" value="1"/>
</dbReference>
<protein>
    <recommendedName>
        <fullName evidence="3">Glutamine--fructose-6-phosphate aminotransferase [isomerizing]</fullName>
        <ecNumber evidence="2">2.6.1.16</ecNumber>
    </recommendedName>
</protein>
<dbReference type="Proteomes" id="UP000745577">
    <property type="component" value="Unassembled WGS sequence"/>
</dbReference>
<name>A0A955I828_9BACT</name>
<evidence type="ECO:0000256" key="6">
    <source>
        <dbReference type="ARBA" id="ARBA00022737"/>
    </source>
</evidence>
<dbReference type="Pfam" id="PF13522">
    <property type="entry name" value="GATase_6"/>
    <property type="match status" value="1"/>
</dbReference>
<dbReference type="NCBIfam" id="TIGR01135">
    <property type="entry name" value="glmS"/>
    <property type="match status" value="1"/>
</dbReference>
<dbReference type="InterPro" id="IPR001347">
    <property type="entry name" value="SIS_dom"/>
</dbReference>
<dbReference type="InterPro" id="IPR017932">
    <property type="entry name" value="GATase_2_dom"/>
</dbReference>
<dbReference type="GO" id="GO:0006047">
    <property type="term" value="P:UDP-N-acetylglucosamine metabolic process"/>
    <property type="evidence" value="ECO:0007669"/>
    <property type="project" value="TreeGrafter"/>
</dbReference>
<evidence type="ECO:0000256" key="4">
    <source>
        <dbReference type="ARBA" id="ARBA00022576"/>
    </source>
</evidence>
<keyword evidence="6" id="KW-0677">Repeat</keyword>
<reference evidence="10" key="2">
    <citation type="journal article" date="2021" name="Microbiome">
        <title>Successional dynamics and alternative stable states in a saline activated sludge microbial community over 9 years.</title>
        <authorList>
            <person name="Wang Y."/>
            <person name="Ye J."/>
            <person name="Ju F."/>
            <person name="Liu L."/>
            <person name="Boyd J.A."/>
            <person name="Deng Y."/>
            <person name="Parks D.H."/>
            <person name="Jiang X."/>
            <person name="Yin X."/>
            <person name="Woodcroft B.J."/>
            <person name="Tyson G.W."/>
            <person name="Hugenholtz P."/>
            <person name="Polz M.F."/>
            <person name="Zhang T."/>
        </authorList>
    </citation>
    <scope>NUCLEOTIDE SEQUENCE</scope>
    <source>
        <strain evidence="10">HKST-UBA15</strain>
    </source>
</reference>
<dbReference type="GO" id="GO:0097367">
    <property type="term" value="F:carbohydrate derivative binding"/>
    <property type="evidence" value="ECO:0007669"/>
    <property type="project" value="InterPro"/>
</dbReference>
<dbReference type="Gene3D" id="3.40.50.10490">
    <property type="entry name" value="Glucose-6-phosphate isomerase like protein, domain 1"/>
    <property type="match status" value="2"/>
</dbReference>
<dbReference type="InterPro" id="IPR047084">
    <property type="entry name" value="GFAT_N"/>
</dbReference>
<keyword evidence="7" id="KW-0315">Glutamine amidotransferase</keyword>
<dbReference type="PROSITE" id="PS51278">
    <property type="entry name" value="GATASE_TYPE_2"/>
    <property type="match status" value="1"/>
</dbReference>
<dbReference type="CDD" id="cd05008">
    <property type="entry name" value="SIS_GlmS_GlmD_1"/>
    <property type="match status" value="1"/>
</dbReference>
<dbReference type="Gene3D" id="3.60.20.10">
    <property type="entry name" value="Glutamine Phosphoribosylpyrophosphate, subunit 1, domain 1"/>
    <property type="match status" value="1"/>
</dbReference>
<dbReference type="InterPro" id="IPR029055">
    <property type="entry name" value="Ntn_hydrolases_N"/>
</dbReference>
<evidence type="ECO:0000256" key="7">
    <source>
        <dbReference type="ARBA" id="ARBA00022962"/>
    </source>
</evidence>
<evidence type="ECO:0000259" key="8">
    <source>
        <dbReference type="PROSITE" id="PS51278"/>
    </source>
</evidence>
<evidence type="ECO:0000256" key="1">
    <source>
        <dbReference type="ARBA" id="ARBA00001031"/>
    </source>
</evidence>
<evidence type="ECO:0000256" key="5">
    <source>
        <dbReference type="ARBA" id="ARBA00022679"/>
    </source>
</evidence>
<dbReference type="EMBL" id="JAGQLL010000046">
    <property type="protein sequence ID" value="MCA9380302.1"/>
    <property type="molecule type" value="Genomic_DNA"/>
</dbReference>
<feature type="domain" description="SIS" evidence="9">
    <location>
        <begin position="448"/>
        <end position="584"/>
    </location>
</feature>
<dbReference type="NCBIfam" id="NF001484">
    <property type="entry name" value="PRK00331.1"/>
    <property type="match status" value="1"/>
</dbReference>
<evidence type="ECO:0000259" key="9">
    <source>
        <dbReference type="PROSITE" id="PS51464"/>
    </source>
</evidence>
<dbReference type="InterPro" id="IPR035490">
    <property type="entry name" value="GlmS/FrlB_SIS"/>
</dbReference>
<evidence type="ECO:0000313" key="10">
    <source>
        <dbReference type="EMBL" id="MCA9380302.1"/>
    </source>
</evidence>
<dbReference type="EC" id="2.6.1.16" evidence="2"/>
<dbReference type="PANTHER" id="PTHR10937:SF0">
    <property type="entry name" value="GLUTAMINE--FRUCTOSE-6-PHOSPHATE TRANSAMINASE (ISOMERIZING)"/>
    <property type="match status" value="1"/>
</dbReference>
<comment type="caution">
    <text evidence="10">The sequence shown here is derived from an EMBL/GenBank/DDBJ whole genome shotgun (WGS) entry which is preliminary data.</text>
</comment>
<keyword evidence="5 10" id="KW-0808">Transferase</keyword>
<dbReference type="PANTHER" id="PTHR10937">
    <property type="entry name" value="GLUCOSAMINE--FRUCTOSE-6-PHOSPHATE AMINOTRANSFERASE, ISOMERIZING"/>
    <property type="match status" value="1"/>
</dbReference>
<evidence type="ECO:0000313" key="11">
    <source>
        <dbReference type="Proteomes" id="UP000745577"/>
    </source>
</evidence>
<accession>A0A955I828</accession>
<reference evidence="10" key="1">
    <citation type="submission" date="2020-04" db="EMBL/GenBank/DDBJ databases">
        <authorList>
            <person name="Zhang T."/>
        </authorList>
    </citation>
    <scope>NUCLEOTIDE SEQUENCE</scope>
    <source>
        <strain evidence="10">HKST-UBA15</strain>
    </source>
</reference>
<dbReference type="Pfam" id="PF01380">
    <property type="entry name" value="SIS"/>
    <property type="match status" value="2"/>
</dbReference>
<dbReference type="PROSITE" id="PS51464">
    <property type="entry name" value="SIS"/>
    <property type="match status" value="2"/>
</dbReference>
<organism evidence="10 11">
    <name type="scientific">Candidatus Dojkabacteria bacterium</name>
    <dbReference type="NCBI Taxonomy" id="2099670"/>
    <lineage>
        <taxon>Bacteria</taxon>
        <taxon>Candidatus Dojkabacteria</taxon>
    </lineage>
</organism>
<dbReference type="GO" id="GO:0004360">
    <property type="term" value="F:glutamine-fructose-6-phosphate transaminase (isomerizing) activity"/>
    <property type="evidence" value="ECO:0007669"/>
    <property type="project" value="UniProtKB-EC"/>
</dbReference>
<sequence>MCGIFGYVGNRNAGNMIVSGLKRLEYRGYDSWGVAVVTKDKLNSSKIDVMKKVGAIGDLEDIKDFPESNIGVGHTRWATHGGVNYVNAHPHYASDKSFVLAQNGIVENYQELKEELKKLGYKFETETDTEIIVHLIEEKLKTTQKFKEAVRLAFLELKGRNTIIALSTVDHRIVAVRNGSPLVVGVGDDEYFFASDTLSFLDKTNKAIFINDREMIEYKEGKIKLFNVETSEEIDFKVKTLDEKQTEISKEGFDHYMIKEIVEQKHTIKEASVYSEEELKPLVDQIKKSKTVYTVGAGTAYFAASQTAFFLRKISGVKAVELKAYEMDSYKNLFTKDDLVIAFSQSGETADTIEALELAKSKGAKIASLVNMVGSTTSRMSDFSYFCRSGPEICVASTKAFTAKQAWGLLLAGSIVGKHSQMQKKIHSSANKLEGYFTDELFAQIKTLSKKLVEKEHFFVLGRGQNFNIALEAALKVKEITYKHFEGFAAGELKHGVIALVDKGTPVFIISSDDEDLENMLSASAQVKARGAWVIGVGQSNNDLFDDFIPTIQSEGIDALTNVIPFQLISYFMALELGNDPDKPRNLAKSVTVK</sequence>
<dbReference type="AlphaFoldDB" id="A0A955I828"/>
<gene>
    <name evidence="10" type="primary">glmS</name>
    <name evidence="10" type="ORF">KC675_03945</name>
</gene>
<dbReference type="InterPro" id="IPR046348">
    <property type="entry name" value="SIS_dom_sf"/>
</dbReference>
<dbReference type="GO" id="GO:0006002">
    <property type="term" value="P:fructose 6-phosphate metabolic process"/>
    <property type="evidence" value="ECO:0007669"/>
    <property type="project" value="TreeGrafter"/>
</dbReference>
<dbReference type="InterPro" id="IPR035466">
    <property type="entry name" value="GlmS/AgaS_SIS"/>
</dbReference>
<evidence type="ECO:0000256" key="3">
    <source>
        <dbReference type="ARBA" id="ARBA00016090"/>
    </source>
</evidence>
<dbReference type="CDD" id="cd05009">
    <property type="entry name" value="SIS_GlmS_GlmD_2"/>
    <property type="match status" value="1"/>
</dbReference>
<dbReference type="SUPFAM" id="SSF53697">
    <property type="entry name" value="SIS domain"/>
    <property type="match status" value="1"/>
</dbReference>
<evidence type="ECO:0000256" key="2">
    <source>
        <dbReference type="ARBA" id="ARBA00012916"/>
    </source>
</evidence>